<organism evidence="7 8">
    <name type="scientific">Streptomyces heilongjiangensis</name>
    <dbReference type="NCBI Taxonomy" id="945052"/>
    <lineage>
        <taxon>Bacteria</taxon>
        <taxon>Bacillati</taxon>
        <taxon>Actinomycetota</taxon>
        <taxon>Actinomycetes</taxon>
        <taxon>Kitasatosporales</taxon>
        <taxon>Streptomycetaceae</taxon>
        <taxon>Streptomyces</taxon>
    </lineage>
</organism>
<comment type="caution">
    <text evidence="7">The sequence shown here is derived from an EMBL/GenBank/DDBJ whole genome shotgun (WGS) entry which is preliminary data.</text>
</comment>
<feature type="chain" id="PRO_5046871896" evidence="4">
    <location>
        <begin position="18"/>
        <end position="423"/>
    </location>
</feature>
<dbReference type="InterPro" id="IPR051417">
    <property type="entry name" value="SDr/BOS_complex"/>
</dbReference>
<proteinExistence type="predicted"/>
<dbReference type="Proteomes" id="UP001596112">
    <property type="component" value="Unassembled WGS sequence"/>
</dbReference>
<evidence type="ECO:0000256" key="1">
    <source>
        <dbReference type="ARBA" id="ARBA00004613"/>
    </source>
</evidence>
<evidence type="ECO:0000313" key="8">
    <source>
        <dbReference type="Proteomes" id="UP001596112"/>
    </source>
</evidence>
<feature type="signal peptide" evidence="4">
    <location>
        <begin position="1"/>
        <end position="17"/>
    </location>
</feature>
<evidence type="ECO:0000313" key="7">
    <source>
        <dbReference type="EMBL" id="MFC5810095.1"/>
    </source>
</evidence>
<feature type="domain" description="SD-repeat containing protein B" evidence="5">
    <location>
        <begin position="165"/>
        <end position="291"/>
    </location>
</feature>
<evidence type="ECO:0000259" key="5">
    <source>
        <dbReference type="Pfam" id="PF17210"/>
    </source>
</evidence>
<reference evidence="8" key="1">
    <citation type="journal article" date="2019" name="Int. J. Syst. Evol. Microbiol.">
        <title>The Global Catalogue of Microorganisms (GCM) 10K type strain sequencing project: providing services to taxonomists for standard genome sequencing and annotation.</title>
        <authorList>
            <consortium name="The Broad Institute Genomics Platform"/>
            <consortium name="The Broad Institute Genome Sequencing Center for Infectious Disease"/>
            <person name="Wu L."/>
            <person name="Ma J."/>
        </authorList>
    </citation>
    <scope>NUCLEOTIDE SEQUENCE [LARGE SCALE GENOMIC DNA]</scope>
    <source>
        <strain evidence="8">JCM 9918</strain>
    </source>
</reference>
<dbReference type="SUPFAM" id="SSF117074">
    <property type="entry name" value="Hypothetical protein PA1324"/>
    <property type="match status" value="1"/>
</dbReference>
<gene>
    <name evidence="7" type="ORF">ACFQGO_21760</name>
</gene>
<dbReference type="PANTHER" id="PTHR23303">
    <property type="entry name" value="CARBOXYPEPTIDASE REGULATORY REGION-CONTAINING"/>
    <property type="match status" value="1"/>
</dbReference>
<dbReference type="Pfam" id="PF17802">
    <property type="entry name" value="SpaA"/>
    <property type="match status" value="1"/>
</dbReference>
<keyword evidence="2" id="KW-0964">Secreted</keyword>
<sequence>MLAVAAALLAAPVTGTAADARVAGAPARGDGTVTVRVVEEIDADGLYDRPLEKGMPGVRVTLTDDHGTVLARTTDADGTASFRPEGSPLLGGRYRVQAHNPDLANFHPALAGHGDGPDVIRSPIGFVDVSDARDTTYTTGFWAPGVHRREHAEPGPEGRREAPVQIGDRVWFDTDGNGVQDPSEPPVPGVRVTFDPTSSGPSLTTTTDADGAYYVGTAQGLRPDTTYRVSFDHRGADPSALPGRPGADELTWTAREAGSHRLIDSDVDPSGASTVYVGDPGYVNHTVDAGLTKALRLTLVKADAETRRPLAGAVLGLWEDSNGTPGLQRNGPGGDRPVGDCVTSGTGRCSFGQLPAGTYYLVETAAPEGYVLPAEPVSGPYALTPRNASDGTGLLVRLGAEREEACGGAKECARHGTPGRDRP</sequence>
<dbReference type="Pfam" id="PF17210">
    <property type="entry name" value="SdrD_B"/>
    <property type="match status" value="1"/>
</dbReference>
<dbReference type="EMBL" id="JBHSNZ010000014">
    <property type="protein sequence ID" value="MFC5810095.1"/>
    <property type="molecule type" value="Genomic_DNA"/>
</dbReference>
<evidence type="ECO:0000256" key="3">
    <source>
        <dbReference type="ARBA" id="ARBA00022729"/>
    </source>
</evidence>
<evidence type="ECO:0000256" key="2">
    <source>
        <dbReference type="ARBA" id="ARBA00022525"/>
    </source>
</evidence>
<accession>A0ABW1BAB0</accession>
<dbReference type="PANTHER" id="PTHR23303:SF15">
    <property type="entry name" value="COLOSSIN-A"/>
    <property type="match status" value="1"/>
</dbReference>
<feature type="domain" description="SpaA-like prealbumin fold" evidence="6">
    <location>
        <begin position="297"/>
        <end position="377"/>
    </location>
</feature>
<keyword evidence="8" id="KW-1185">Reference proteome</keyword>
<dbReference type="RefSeq" id="WP_272168359.1">
    <property type="nucleotide sequence ID" value="NZ_JAQOSL010000003.1"/>
</dbReference>
<name>A0ABW1BAB0_9ACTN</name>
<evidence type="ECO:0000259" key="6">
    <source>
        <dbReference type="Pfam" id="PF17802"/>
    </source>
</evidence>
<dbReference type="InterPro" id="IPR041033">
    <property type="entry name" value="SpaA_PFL_dom_1"/>
</dbReference>
<dbReference type="InterPro" id="IPR033764">
    <property type="entry name" value="Sdr_B"/>
</dbReference>
<dbReference type="SUPFAM" id="SSF49478">
    <property type="entry name" value="Cna protein B-type domain"/>
    <property type="match status" value="2"/>
</dbReference>
<comment type="subcellular location">
    <subcellularLocation>
        <location evidence="1">Secreted</location>
    </subcellularLocation>
</comment>
<keyword evidence="3 4" id="KW-0732">Signal</keyword>
<evidence type="ECO:0000256" key="4">
    <source>
        <dbReference type="SAM" id="SignalP"/>
    </source>
</evidence>
<dbReference type="Gene3D" id="2.60.40.10">
    <property type="entry name" value="Immunoglobulins"/>
    <property type="match status" value="3"/>
</dbReference>
<dbReference type="InterPro" id="IPR013783">
    <property type="entry name" value="Ig-like_fold"/>
</dbReference>
<protein>
    <submittedName>
        <fullName evidence="7">SdrD B-like domain-containing protein</fullName>
    </submittedName>
</protein>